<proteinExistence type="predicted"/>
<dbReference type="AlphaFoldDB" id="A0A0F7SSP7"/>
<accession>A0A0F7SSP7</accession>
<reference evidence="2" key="1">
    <citation type="submission" date="2014-08" db="EMBL/GenBank/DDBJ databases">
        <authorList>
            <person name="Sharma Rahul"/>
            <person name="Thines Marco"/>
        </authorList>
    </citation>
    <scope>NUCLEOTIDE SEQUENCE</scope>
</reference>
<protein>
    <submittedName>
        <fullName evidence="2">Uncharacterized protein</fullName>
    </submittedName>
</protein>
<name>A0A0F7SSP7_PHARH</name>
<dbReference type="EMBL" id="LN483166">
    <property type="protein sequence ID" value="CED84501.1"/>
    <property type="molecule type" value="Genomic_DNA"/>
</dbReference>
<feature type="region of interest" description="Disordered" evidence="1">
    <location>
        <begin position="1"/>
        <end position="28"/>
    </location>
</feature>
<evidence type="ECO:0000313" key="2">
    <source>
        <dbReference type="EMBL" id="CED84501.1"/>
    </source>
</evidence>
<evidence type="ECO:0000256" key="1">
    <source>
        <dbReference type="SAM" id="MobiDB-lite"/>
    </source>
</evidence>
<feature type="compositionally biased region" description="Polar residues" evidence="1">
    <location>
        <begin position="1"/>
        <end position="12"/>
    </location>
</feature>
<feature type="region of interest" description="Disordered" evidence="1">
    <location>
        <begin position="75"/>
        <end position="110"/>
    </location>
</feature>
<organism evidence="2">
    <name type="scientific">Phaffia rhodozyma</name>
    <name type="common">Yeast</name>
    <name type="synonym">Xanthophyllomyces dendrorhous</name>
    <dbReference type="NCBI Taxonomy" id="264483"/>
    <lineage>
        <taxon>Eukaryota</taxon>
        <taxon>Fungi</taxon>
        <taxon>Dikarya</taxon>
        <taxon>Basidiomycota</taxon>
        <taxon>Agaricomycotina</taxon>
        <taxon>Tremellomycetes</taxon>
        <taxon>Cystofilobasidiales</taxon>
        <taxon>Mrakiaceae</taxon>
        <taxon>Phaffia</taxon>
    </lineage>
</organism>
<sequence>MTTTKKASPLTDTTDKPDGKLSTAEGVSSPAELMNFSLVAYFEKHQNGYSKHKVNKMSTRIDSLEISISEILSTPIAPSSTSTPSLSAGPTSATSTSSGLASAPADGSAP</sequence>